<keyword evidence="1" id="KW-1133">Transmembrane helix</keyword>
<feature type="non-terminal residue" evidence="2">
    <location>
        <position position="1"/>
    </location>
</feature>
<sequence length="82" mass="9226">SATSFFVGVILAYVHAFFFNASILAPMLKGWSVLFPEFKLIPYIDLYQVFVIFFLTVAPYVASTIIPSWKAAITDPDSVMRN</sequence>
<reference evidence="2 3" key="1">
    <citation type="submission" date="2015-02" db="EMBL/GenBank/DDBJ databases">
        <title>Single-cell genomics of uncultivated deep-branching MTB reveals a conserved set of magnetosome genes.</title>
        <authorList>
            <person name="Kolinko S."/>
            <person name="Richter M."/>
            <person name="Glockner F.O."/>
            <person name="Brachmann A."/>
            <person name="Schuler D."/>
        </authorList>
    </citation>
    <scope>NUCLEOTIDE SEQUENCE [LARGE SCALE GENOMIC DNA]</scope>
    <source>
        <strain evidence="2">SKK-01</strain>
    </source>
</reference>
<dbReference type="Proteomes" id="UP000033428">
    <property type="component" value="Unassembled WGS sequence"/>
</dbReference>
<dbReference type="AlphaFoldDB" id="A0A0F0CMY7"/>
<keyword evidence="3" id="KW-1185">Reference proteome</keyword>
<accession>A0A0F0CMY7</accession>
<name>A0A0F0CMY7_9BACT</name>
<proteinExistence type="predicted"/>
<evidence type="ECO:0000313" key="2">
    <source>
        <dbReference type="EMBL" id="KJJ83364.1"/>
    </source>
</evidence>
<organism evidence="2 3">
    <name type="scientific">Candidatus Omnitrophus magneticus</name>
    <dbReference type="NCBI Taxonomy" id="1609969"/>
    <lineage>
        <taxon>Bacteria</taxon>
        <taxon>Pseudomonadati</taxon>
        <taxon>Candidatus Omnitrophota</taxon>
        <taxon>Candidatus Omnitrophus</taxon>
    </lineage>
</organism>
<evidence type="ECO:0008006" key="4">
    <source>
        <dbReference type="Google" id="ProtNLM"/>
    </source>
</evidence>
<evidence type="ECO:0000313" key="3">
    <source>
        <dbReference type="Proteomes" id="UP000033428"/>
    </source>
</evidence>
<keyword evidence="1" id="KW-0472">Membrane</keyword>
<dbReference type="EMBL" id="JYNY01000610">
    <property type="protein sequence ID" value="KJJ83364.1"/>
    <property type="molecule type" value="Genomic_DNA"/>
</dbReference>
<feature type="transmembrane region" description="Helical" evidence="1">
    <location>
        <begin position="40"/>
        <end position="62"/>
    </location>
</feature>
<evidence type="ECO:0000256" key="1">
    <source>
        <dbReference type="SAM" id="Phobius"/>
    </source>
</evidence>
<protein>
    <recommendedName>
        <fullName evidence="4">ABC transporter permease</fullName>
    </recommendedName>
</protein>
<gene>
    <name evidence="2" type="ORF">OMAG_002767</name>
</gene>
<comment type="caution">
    <text evidence="2">The sequence shown here is derived from an EMBL/GenBank/DDBJ whole genome shotgun (WGS) entry which is preliminary data.</text>
</comment>
<keyword evidence="1" id="KW-0812">Transmembrane</keyword>
<feature type="transmembrane region" description="Helical" evidence="1">
    <location>
        <begin position="6"/>
        <end position="28"/>
    </location>
</feature>